<dbReference type="OrthoDB" id="1908613at2759"/>
<sequence>MLEDKHRLSGGIEMPNINSKPTIVALEEESLQCMSRNVELVLKEFIPLKNKKENNQSEEDGALITNKREKDSNNNNFNNNKDKKNWMSSVQLWNTNVRKEEKDEIPIHGLKLVIPRIKNLKEESCSIGFRQVVAE</sequence>
<comment type="caution">
    <text evidence="2">The sequence shown here is derived from an EMBL/GenBank/DDBJ whole genome shotgun (WGS) entry which is preliminary data.</text>
</comment>
<evidence type="ECO:0000313" key="3">
    <source>
        <dbReference type="Proteomes" id="UP000828251"/>
    </source>
</evidence>
<name>A0A9D3ZG85_9ROSI</name>
<proteinExistence type="predicted"/>
<evidence type="ECO:0000256" key="1">
    <source>
        <dbReference type="SAM" id="MobiDB-lite"/>
    </source>
</evidence>
<accession>A0A9D3ZG85</accession>
<evidence type="ECO:0000313" key="2">
    <source>
        <dbReference type="EMBL" id="KAH1032929.1"/>
    </source>
</evidence>
<protein>
    <submittedName>
        <fullName evidence="2">Uncharacterized protein</fullName>
    </submittedName>
</protein>
<feature type="region of interest" description="Disordered" evidence="1">
    <location>
        <begin position="51"/>
        <end position="85"/>
    </location>
</feature>
<dbReference type="Proteomes" id="UP000828251">
    <property type="component" value="Unassembled WGS sequence"/>
</dbReference>
<gene>
    <name evidence="2" type="ORF">J1N35_045103</name>
</gene>
<reference evidence="2 3" key="1">
    <citation type="journal article" date="2021" name="Plant Biotechnol. J.">
        <title>Multi-omics assisted identification of the key and species-specific regulatory components of drought-tolerant mechanisms in Gossypium stocksii.</title>
        <authorList>
            <person name="Yu D."/>
            <person name="Ke L."/>
            <person name="Zhang D."/>
            <person name="Wu Y."/>
            <person name="Sun Y."/>
            <person name="Mei J."/>
            <person name="Sun J."/>
            <person name="Sun Y."/>
        </authorList>
    </citation>
    <scope>NUCLEOTIDE SEQUENCE [LARGE SCALE GENOMIC DNA]</scope>
    <source>
        <strain evidence="3">cv. E1</strain>
        <tissue evidence="2">Leaf</tissue>
    </source>
</reference>
<keyword evidence="3" id="KW-1185">Reference proteome</keyword>
<dbReference type="AlphaFoldDB" id="A0A9D3ZG85"/>
<organism evidence="2 3">
    <name type="scientific">Gossypium stocksii</name>
    <dbReference type="NCBI Taxonomy" id="47602"/>
    <lineage>
        <taxon>Eukaryota</taxon>
        <taxon>Viridiplantae</taxon>
        <taxon>Streptophyta</taxon>
        <taxon>Embryophyta</taxon>
        <taxon>Tracheophyta</taxon>
        <taxon>Spermatophyta</taxon>
        <taxon>Magnoliopsida</taxon>
        <taxon>eudicotyledons</taxon>
        <taxon>Gunneridae</taxon>
        <taxon>Pentapetalae</taxon>
        <taxon>rosids</taxon>
        <taxon>malvids</taxon>
        <taxon>Malvales</taxon>
        <taxon>Malvaceae</taxon>
        <taxon>Malvoideae</taxon>
        <taxon>Gossypium</taxon>
    </lineage>
</organism>
<dbReference type="EMBL" id="JAIQCV010000013">
    <property type="protein sequence ID" value="KAH1032929.1"/>
    <property type="molecule type" value="Genomic_DNA"/>
</dbReference>